<keyword evidence="2" id="KW-1185">Reference proteome</keyword>
<reference evidence="1" key="1">
    <citation type="submission" date="2022-09" db="EMBL/GenBank/DDBJ databases">
        <title>A Global Phylogenomic Analysis of the Shiitake Genus Lentinula.</title>
        <authorList>
            <consortium name="DOE Joint Genome Institute"/>
            <person name="Sierra-Patev S."/>
            <person name="Min B."/>
            <person name="Naranjo-Ortiz M."/>
            <person name="Looney B."/>
            <person name="Konkel Z."/>
            <person name="Slot J.C."/>
            <person name="Sakamoto Y."/>
            <person name="Steenwyk J.L."/>
            <person name="Rokas A."/>
            <person name="Carro J."/>
            <person name="Camarero S."/>
            <person name="Ferreira P."/>
            <person name="Molpeceres G."/>
            <person name="Ruiz-Duenas F.J."/>
            <person name="Serrano A."/>
            <person name="Henrissat B."/>
            <person name="Drula E."/>
            <person name="Hughes K.W."/>
            <person name="Mata J.L."/>
            <person name="Ishikawa N.K."/>
            <person name="Vargas-Isla R."/>
            <person name="Ushijima S."/>
            <person name="Smith C.A."/>
            <person name="Ahrendt S."/>
            <person name="Andreopoulos W."/>
            <person name="He G."/>
            <person name="Labutti K."/>
            <person name="Lipzen A."/>
            <person name="Ng V."/>
            <person name="Riley R."/>
            <person name="Sandor L."/>
            <person name="Barry K."/>
            <person name="Martinez A.T."/>
            <person name="Xiao Y."/>
            <person name="Gibbons J.G."/>
            <person name="Terashima K."/>
            <person name="Grigoriev I.V."/>
            <person name="Hibbett D.S."/>
        </authorList>
    </citation>
    <scope>NUCLEOTIDE SEQUENCE</scope>
    <source>
        <strain evidence="1">TMI1499</strain>
    </source>
</reference>
<evidence type="ECO:0000313" key="1">
    <source>
        <dbReference type="EMBL" id="KAJ3810238.1"/>
    </source>
</evidence>
<organism evidence="1 2">
    <name type="scientific">Lentinula aff. lateritia</name>
    <dbReference type="NCBI Taxonomy" id="2804960"/>
    <lineage>
        <taxon>Eukaryota</taxon>
        <taxon>Fungi</taxon>
        <taxon>Dikarya</taxon>
        <taxon>Basidiomycota</taxon>
        <taxon>Agaricomycotina</taxon>
        <taxon>Agaricomycetes</taxon>
        <taxon>Agaricomycetidae</taxon>
        <taxon>Agaricales</taxon>
        <taxon>Marasmiineae</taxon>
        <taxon>Omphalotaceae</taxon>
        <taxon>Lentinula</taxon>
    </lineage>
</organism>
<evidence type="ECO:0000313" key="2">
    <source>
        <dbReference type="Proteomes" id="UP001163835"/>
    </source>
</evidence>
<comment type="caution">
    <text evidence="1">The sequence shown here is derived from an EMBL/GenBank/DDBJ whole genome shotgun (WGS) entry which is preliminary data.</text>
</comment>
<gene>
    <name evidence="1" type="ORF">F5876DRAFT_76957</name>
</gene>
<proteinExistence type="predicted"/>
<protein>
    <submittedName>
        <fullName evidence="1">Uncharacterized protein</fullName>
    </submittedName>
</protein>
<name>A0ACC1U070_9AGAR</name>
<dbReference type="EMBL" id="MU795112">
    <property type="protein sequence ID" value="KAJ3810238.1"/>
    <property type="molecule type" value="Genomic_DNA"/>
</dbReference>
<sequence>MLNTSPPSSIIDTTNTTCTALILLPSRQRPARTRSLPARINLPSQALASISEEHSDVHSHNDKQGVVELRSRIQRPGAKKLECLESTQSTSGLFPGADSDTTTTTTTNTAQPRLLLQWSKSDPSPLTRNQLGDNTGANSNPKNKAKLRIRTRTSSSSPSSRFNFDRDCGICFDPAVRPSRTRCCGKMFCEEHLHDWLNGSLNRCPACASECHPQTGTISLAPPMTPTIHNVPMGLVSTHALARTPRTPPTLRTPRSPPTPHSPPSSLSRPLPVHAPAPIRPSSTYFANLANTKSPISSNNDSLDPTLDCSADSDYGSGALIHTPPGNRPPEGSRGPASPSSPRSATLLLMLNAVSQSLTQKIVQGLARRDTNQDLGYVPATVNPNAELGLPTPSRAGSPESFSSSPSPPWSPSSYFNFDFDFGPDPSRPSDLPNRSSSPFPLFSPTRLGGLSRVEDGSLGNQDALVRGLSDLGSKMLGRVLSMVGMVLVLSVLFVGRTKSDSLAGFD</sequence>
<dbReference type="Proteomes" id="UP001163835">
    <property type="component" value="Unassembled WGS sequence"/>
</dbReference>
<accession>A0ACC1U070</accession>